<reference evidence="6" key="1">
    <citation type="journal article" date="2020" name="bioRxiv">
        <title>Genomic and phenotypic heterogeneity of clinical isolates of the human pathogens Aspergillus fumigatus, Aspergillus lentulus and Aspergillus fumigatiaffinis.</title>
        <authorList>
            <person name="dos Santos R.A.C."/>
            <person name="Steenwyk J.L."/>
            <person name="Rivero-Menendez O."/>
            <person name="Mead M.E."/>
            <person name="Silva L.P."/>
            <person name="Bastos R.W."/>
            <person name="Alastruey-Izquierdo A."/>
            <person name="Goldman G.H."/>
            <person name="Rokas A."/>
        </authorList>
    </citation>
    <scope>NUCLEOTIDE SEQUENCE</scope>
    <source>
        <strain evidence="6">CNM-CM6805</strain>
    </source>
</reference>
<dbReference type="PRINTS" id="PR00420">
    <property type="entry name" value="RNGMNOXGNASE"/>
</dbReference>
<keyword evidence="1" id="KW-0285">Flavoprotein</keyword>
<evidence type="ECO:0000256" key="1">
    <source>
        <dbReference type="ARBA" id="ARBA00022630"/>
    </source>
</evidence>
<organism evidence="6 7">
    <name type="scientific">Aspergillus fumigatiaffinis</name>
    <dbReference type="NCBI Taxonomy" id="340414"/>
    <lineage>
        <taxon>Eukaryota</taxon>
        <taxon>Fungi</taxon>
        <taxon>Dikarya</taxon>
        <taxon>Ascomycota</taxon>
        <taxon>Pezizomycotina</taxon>
        <taxon>Eurotiomycetes</taxon>
        <taxon>Eurotiomycetidae</taxon>
        <taxon>Eurotiales</taxon>
        <taxon>Aspergillaceae</taxon>
        <taxon>Aspergillus</taxon>
        <taxon>Aspergillus subgen. Fumigati</taxon>
    </lineage>
</organism>
<name>A0A8H4HGQ8_9EURO</name>
<dbReference type="PANTHER" id="PTHR46972">
    <property type="entry name" value="MONOOXYGENASE ASQM-RELATED"/>
    <property type="match status" value="1"/>
</dbReference>
<proteinExistence type="predicted"/>
<dbReference type="InterPro" id="IPR036188">
    <property type="entry name" value="FAD/NAD-bd_sf"/>
</dbReference>
<comment type="caution">
    <text evidence="6">The sequence shown here is derived from an EMBL/GenBank/DDBJ whole genome shotgun (WGS) entry which is preliminary data.</text>
</comment>
<reference evidence="6" key="2">
    <citation type="submission" date="2020-04" db="EMBL/GenBank/DDBJ databases">
        <authorList>
            <person name="Santos R.A.C."/>
            <person name="Steenwyk J.L."/>
            <person name="Rivero-Menendez O."/>
            <person name="Mead M.E."/>
            <person name="Silva L.P."/>
            <person name="Bastos R.W."/>
            <person name="Alastruey-Izquierdo A."/>
            <person name="Goldman G.H."/>
            <person name="Rokas A."/>
        </authorList>
    </citation>
    <scope>NUCLEOTIDE SEQUENCE</scope>
    <source>
        <strain evidence="6">CNM-CM6805</strain>
    </source>
</reference>
<keyword evidence="3" id="KW-0560">Oxidoreductase</keyword>
<evidence type="ECO:0000313" key="7">
    <source>
        <dbReference type="Proteomes" id="UP000653565"/>
    </source>
</evidence>
<keyword evidence="2" id="KW-0274">FAD</keyword>
<evidence type="ECO:0000256" key="4">
    <source>
        <dbReference type="ARBA" id="ARBA00023033"/>
    </source>
</evidence>
<protein>
    <recommendedName>
        <fullName evidence="5">FAD-binding domain-containing protein</fullName>
    </recommendedName>
</protein>
<evidence type="ECO:0000256" key="3">
    <source>
        <dbReference type="ARBA" id="ARBA00023002"/>
    </source>
</evidence>
<feature type="domain" description="FAD-binding" evidence="5">
    <location>
        <begin position="105"/>
        <end position="292"/>
    </location>
</feature>
<dbReference type="GO" id="GO:0071949">
    <property type="term" value="F:FAD binding"/>
    <property type="evidence" value="ECO:0007669"/>
    <property type="project" value="InterPro"/>
</dbReference>
<dbReference type="Pfam" id="PF01494">
    <property type="entry name" value="FAD_binding_3"/>
    <property type="match status" value="1"/>
</dbReference>
<dbReference type="InterPro" id="IPR002938">
    <property type="entry name" value="FAD-bd"/>
</dbReference>
<dbReference type="Gene3D" id="3.50.50.60">
    <property type="entry name" value="FAD/NAD(P)-binding domain"/>
    <property type="match status" value="2"/>
</dbReference>
<keyword evidence="7" id="KW-1185">Reference proteome</keyword>
<gene>
    <name evidence="6" type="ORF">CNMCM6805_000922</name>
</gene>
<dbReference type="EMBL" id="JAAAPX010000011">
    <property type="protein sequence ID" value="KAF4243528.1"/>
    <property type="molecule type" value="Genomic_DNA"/>
</dbReference>
<dbReference type="Proteomes" id="UP000653565">
    <property type="component" value="Unassembled WGS sequence"/>
</dbReference>
<keyword evidence="4" id="KW-0503">Monooxygenase</keyword>
<dbReference type="GO" id="GO:0004497">
    <property type="term" value="F:monooxygenase activity"/>
    <property type="evidence" value="ECO:0007669"/>
    <property type="project" value="UniProtKB-KW"/>
</dbReference>
<evidence type="ECO:0000259" key="5">
    <source>
        <dbReference type="Pfam" id="PF01494"/>
    </source>
</evidence>
<evidence type="ECO:0000313" key="6">
    <source>
        <dbReference type="EMBL" id="KAF4243528.1"/>
    </source>
</evidence>
<dbReference type="PANTHER" id="PTHR46972:SF1">
    <property type="entry name" value="FAD DEPENDENT OXIDOREDUCTASE DOMAIN-CONTAINING PROTEIN"/>
    <property type="match status" value="1"/>
</dbReference>
<sequence length="351" mass="38360">MNPSPSMAIVGAGPSGLVFAQLLEVHGITDYVVFERDPSSAPGPWQQGGSFDLHGPSGQEALKNARLFDAFNSVYTRWDASRGRDAPEIDRLQLRQLLLDSVEASKIRWNHEVSSVERKESDPPGSKDNGYTIHFTNGSSVTKCRLIVGADGAGSKVRPLQRQMVVQQTSDGTYRVYFGLRVPETFYHHRSGSAVAKTEVVRQMLLSLDDFYASWAPQLKAIIANAEGPFRAWLLYRMELENTDWKRAVAPGVTLLGDAAHVSTPFVGEGVNCSMYDAVVLAERILQHCGGVSSLTNAPTVRLEKALASYEEDVFARGRDLVRRSTESEGMLFAEDAAELLLQAISGANGA</sequence>
<dbReference type="AlphaFoldDB" id="A0A8H4HGQ8"/>
<evidence type="ECO:0000256" key="2">
    <source>
        <dbReference type="ARBA" id="ARBA00022827"/>
    </source>
</evidence>
<accession>A0A8H4HGQ8</accession>
<dbReference type="SUPFAM" id="SSF51905">
    <property type="entry name" value="FAD/NAD(P)-binding domain"/>
    <property type="match status" value="1"/>
</dbReference>